<evidence type="ECO:0000313" key="1">
    <source>
        <dbReference type="EMBL" id="OIT33358.1"/>
    </source>
</evidence>
<dbReference type="STRING" id="49451.A0A314KVE9"/>
<accession>A0A314KVE9</accession>
<sequence>MNHISGRKSFQAISYNAVRYVVNAAFVKFVGEKSGYCHGQGSVIKPASRRSMHVTQEQLQPQQKETGLPAAISDMIANLNDTDKTSPTSLVDDTMVSKLILVHMKGSFLDVYANESI</sequence>
<evidence type="ECO:0000313" key="2">
    <source>
        <dbReference type="Proteomes" id="UP000187609"/>
    </source>
</evidence>
<proteinExistence type="predicted"/>
<comment type="caution">
    <text evidence="1">The sequence shown here is derived from an EMBL/GenBank/DDBJ whole genome shotgun (WGS) entry which is preliminary data.</text>
</comment>
<keyword evidence="2" id="KW-1185">Reference proteome</keyword>
<protein>
    <submittedName>
        <fullName evidence="1">Uncharacterized protein</fullName>
    </submittedName>
</protein>
<gene>
    <name evidence="1" type="ORF">A4A49_53109</name>
</gene>
<dbReference type="AlphaFoldDB" id="A0A314KVE9"/>
<reference evidence="1" key="1">
    <citation type="submission" date="2016-11" db="EMBL/GenBank/DDBJ databases">
        <title>The genome of Nicotiana attenuata.</title>
        <authorList>
            <person name="Xu S."/>
            <person name="Brockmoeller T."/>
            <person name="Gaquerel E."/>
            <person name="Navarro A."/>
            <person name="Kuhl H."/>
            <person name="Gase K."/>
            <person name="Ling Z."/>
            <person name="Zhou W."/>
            <person name="Kreitzer C."/>
            <person name="Stanke M."/>
            <person name="Tang H."/>
            <person name="Lyons E."/>
            <person name="Pandey P."/>
            <person name="Pandey S.P."/>
            <person name="Timmermann B."/>
            <person name="Baldwin I.T."/>
        </authorList>
    </citation>
    <scope>NUCLEOTIDE SEQUENCE [LARGE SCALE GENOMIC DNA]</scope>
    <source>
        <strain evidence="1">UT</strain>
    </source>
</reference>
<dbReference type="Gramene" id="OIT33358">
    <property type="protein sequence ID" value="OIT33358"/>
    <property type="gene ID" value="A4A49_53109"/>
</dbReference>
<organism evidence="1 2">
    <name type="scientific">Nicotiana attenuata</name>
    <name type="common">Coyote tobacco</name>
    <dbReference type="NCBI Taxonomy" id="49451"/>
    <lineage>
        <taxon>Eukaryota</taxon>
        <taxon>Viridiplantae</taxon>
        <taxon>Streptophyta</taxon>
        <taxon>Embryophyta</taxon>
        <taxon>Tracheophyta</taxon>
        <taxon>Spermatophyta</taxon>
        <taxon>Magnoliopsida</taxon>
        <taxon>eudicotyledons</taxon>
        <taxon>Gunneridae</taxon>
        <taxon>Pentapetalae</taxon>
        <taxon>asterids</taxon>
        <taxon>lamiids</taxon>
        <taxon>Solanales</taxon>
        <taxon>Solanaceae</taxon>
        <taxon>Nicotianoideae</taxon>
        <taxon>Nicotianeae</taxon>
        <taxon>Nicotiana</taxon>
    </lineage>
</organism>
<name>A0A314KVE9_NICAT</name>
<dbReference type="EMBL" id="MJEQ01000896">
    <property type="protein sequence ID" value="OIT33358.1"/>
    <property type="molecule type" value="Genomic_DNA"/>
</dbReference>
<dbReference type="Proteomes" id="UP000187609">
    <property type="component" value="Unassembled WGS sequence"/>
</dbReference>